<evidence type="ECO:0000313" key="3">
    <source>
        <dbReference type="Proteomes" id="UP001204746"/>
    </source>
</evidence>
<sequence length="348" mass="37262">MAARNQDVADDEFAGLDGSSGTDDVGTQTGKLLEVPKQDPAAVYDSVVALAGSLPSLDDVAEVEEGDVSPLTDAEKQQKEETETVIVAASKVGKAAIWVMGQGFAAAKKGQWFRETHPTIEAYMADLVPEVVPRQARRWVTGSTLALAITSRTGTAPVEGQIRELVRAKGKEKKTLPQDIAEDMYVVANEVADTTGAKVTAKVLANFRKKVEETGLPQEVEQRKATLQELALDALAGPIGPEAQDGAAGEPEEAQDDVVEAEIVTPHLDALDKALRTLKTVRKTIKAPTFREAVAEHDPERYSALITDLRTITRELNGVTDRAPGPMDLTVPTQAEHDNAEHLEGSAT</sequence>
<comment type="caution">
    <text evidence="2">The sequence shown here is derived from an EMBL/GenBank/DDBJ whole genome shotgun (WGS) entry which is preliminary data.</text>
</comment>
<evidence type="ECO:0000256" key="1">
    <source>
        <dbReference type="SAM" id="MobiDB-lite"/>
    </source>
</evidence>
<name>A0ABT1VB97_9ACTN</name>
<feature type="compositionally biased region" description="Polar residues" evidence="1">
    <location>
        <begin position="19"/>
        <end position="30"/>
    </location>
</feature>
<dbReference type="EMBL" id="JANIAA010000051">
    <property type="protein sequence ID" value="MCQ8194681.1"/>
    <property type="molecule type" value="Genomic_DNA"/>
</dbReference>
<protein>
    <submittedName>
        <fullName evidence="2">Uncharacterized protein</fullName>
    </submittedName>
</protein>
<feature type="region of interest" description="Disordered" evidence="1">
    <location>
        <begin position="1"/>
        <end position="33"/>
    </location>
</feature>
<organism evidence="2 3">
    <name type="scientific">Streptomyces rugosispiralis</name>
    <dbReference type="NCBI Taxonomy" id="2967341"/>
    <lineage>
        <taxon>Bacteria</taxon>
        <taxon>Bacillati</taxon>
        <taxon>Actinomycetota</taxon>
        <taxon>Actinomycetes</taxon>
        <taxon>Kitasatosporales</taxon>
        <taxon>Streptomycetaceae</taxon>
        <taxon>Streptomyces</taxon>
    </lineage>
</organism>
<keyword evidence="3" id="KW-1185">Reference proteome</keyword>
<reference evidence="2 3" key="1">
    <citation type="submission" date="2022-07" db="EMBL/GenBank/DDBJ databases">
        <authorList>
            <person name="Phongsopitanun W."/>
            <person name="Tanasupawat S."/>
        </authorList>
    </citation>
    <scope>NUCLEOTIDE SEQUENCE [LARGE SCALE GENOMIC DNA]</scope>
    <source>
        <strain evidence="2 3">RCU-064</strain>
    </source>
</reference>
<accession>A0ABT1VB97</accession>
<evidence type="ECO:0000313" key="2">
    <source>
        <dbReference type="EMBL" id="MCQ8194681.1"/>
    </source>
</evidence>
<dbReference type="Proteomes" id="UP001204746">
    <property type="component" value="Unassembled WGS sequence"/>
</dbReference>
<proteinExistence type="predicted"/>
<dbReference type="RefSeq" id="WP_256655443.1">
    <property type="nucleotide sequence ID" value="NZ_JANIAA010000051.1"/>
</dbReference>
<feature type="region of interest" description="Disordered" evidence="1">
    <location>
        <begin position="319"/>
        <end position="348"/>
    </location>
</feature>
<gene>
    <name evidence="2" type="ORF">NP777_41930</name>
</gene>
<feature type="compositionally biased region" description="Basic and acidic residues" evidence="1">
    <location>
        <begin position="335"/>
        <end position="348"/>
    </location>
</feature>